<dbReference type="Pfam" id="PF14295">
    <property type="entry name" value="PAN_4"/>
    <property type="match status" value="4"/>
</dbReference>
<evidence type="ECO:0000256" key="2">
    <source>
        <dbReference type="SAM" id="SignalP"/>
    </source>
</evidence>
<reference evidence="4" key="1">
    <citation type="submission" date="2023-06" db="EMBL/GenBank/DDBJ databases">
        <title>Multi-omics analyses reveal the molecular pathogenesis toolkit of Lasiodiplodia hormozganensis, a cross-kingdom pathogen.</title>
        <authorList>
            <person name="Felix C."/>
            <person name="Meneses R."/>
            <person name="Goncalves M.F.M."/>
            <person name="Tilleman L."/>
            <person name="Duarte A.S."/>
            <person name="Jorrin-Novo J.V."/>
            <person name="Van De Peer Y."/>
            <person name="Deforce D."/>
            <person name="Van Nieuwerburgh F."/>
            <person name="Esteves A.C."/>
            <person name="Alves A."/>
        </authorList>
    </citation>
    <scope>NUCLEOTIDE SEQUENCE</scope>
    <source>
        <strain evidence="4">CBS 339.90</strain>
    </source>
</reference>
<feature type="chain" id="PRO_5041408790" description="Apple domain-containing protein" evidence="2">
    <location>
        <begin position="18"/>
        <end position="426"/>
    </location>
</feature>
<feature type="region of interest" description="Disordered" evidence="1">
    <location>
        <begin position="395"/>
        <end position="426"/>
    </location>
</feature>
<dbReference type="PANTHER" id="PTHR33946:SF4">
    <property type="entry name" value="COAGULATION FACTOR XI"/>
    <property type="match status" value="1"/>
</dbReference>
<feature type="domain" description="Apple" evidence="3">
    <location>
        <begin position="216"/>
        <end position="304"/>
    </location>
</feature>
<comment type="caution">
    <text evidence="4">The sequence shown here is derived from an EMBL/GenBank/DDBJ whole genome shotgun (WGS) entry which is preliminary data.</text>
</comment>
<sequence>MSKPTLFLGLLAAQSFATPTPDKRSAAPSCVNNASNGQVYQGTNSQWNIECGTDYAGGDMGMSWVDSFEACIRDCDATTGCLDVAFVQPNACYKKNVLTPAVANAGVWTAKKAGASSSSSSLTCVNNAANGQSYTTSKGIFNIECGVDYAGGDLSSSTVASFEACINDCASTTGCIDVSYVNGACYKKSTLNSAVQVSSVWTAKLSTASTASGPSCPASNGLSTTVSTGGAYNILCGTDYAGGDMKEVDTTSFEACLEACDQNDGCVAVSYVAPACYLKNVLTTPNAVSYVWGATKAIDVPTACPAAEGTTVTDVNGNSYTIKCDYDSPGFDFYVVKADSFDACMDVCAGQQDCVGIAWVPDYNDCWPKYYMPDYAFFSDATLNYDVWLAIRDAEEPELEEPTEQEGWNTPEPEEPVVSWSDDEEE</sequence>
<dbReference type="Proteomes" id="UP001175001">
    <property type="component" value="Unassembled WGS sequence"/>
</dbReference>
<feature type="signal peptide" evidence="2">
    <location>
        <begin position="1"/>
        <end position="17"/>
    </location>
</feature>
<evidence type="ECO:0000256" key="1">
    <source>
        <dbReference type="SAM" id="MobiDB-lite"/>
    </source>
</evidence>
<organism evidence="4 5">
    <name type="scientific">Lasiodiplodia hormozganensis</name>
    <dbReference type="NCBI Taxonomy" id="869390"/>
    <lineage>
        <taxon>Eukaryota</taxon>
        <taxon>Fungi</taxon>
        <taxon>Dikarya</taxon>
        <taxon>Ascomycota</taxon>
        <taxon>Pezizomycotina</taxon>
        <taxon>Dothideomycetes</taxon>
        <taxon>Dothideomycetes incertae sedis</taxon>
        <taxon>Botryosphaeriales</taxon>
        <taxon>Botryosphaeriaceae</taxon>
        <taxon>Lasiodiplodia</taxon>
    </lineage>
</organism>
<dbReference type="PANTHER" id="PTHR33946">
    <property type="match status" value="1"/>
</dbReference>
<dbReference type="PROSITE" id="PS50948">
    <property type="entry name" value="PAN"/>
    <property type="match status" value="1"/>
</dbReference>
<protein>
    <recommendedName>
        <fullName evidence="3">Apple domain-containing protein</fullName>
    </recommendedName>
</protein>
<feature type="compositionally biased region" description="Acidic residues" evidence="1">
    <location>
        <begin position="395"/>
        <end position="404"/>
    </location>
</feature>
<dbReference type="InterPro" id="IPR003609">
    <property type="entry name" value="Pan_app"/>
</dbReference>
<evidence type="ECO:0000313" key="5">
    <source>
        <dbReference type="Proteomes" id="UP001175001"/>
    </source>
</evidence>
<keyword evidence="5" id="KW-1185">Reference proteome</keyword>
<accession>A0AA39XQM4</accession>
<evidence type="ECO:0000259" key="3">
    <source>
        <dbReference type="PROSITE" id="PS50948"/>
    </source>
</evidence>
<name>A0AA39XQM4_9PEZI</name>
<proteinExistence type="predicted"/>
<evidence type="ECO:0000313" key="4">
    <source>
        <dbReference type="EMBL" id="KAK0638433.1"/>
    </source>
</evidence>
<dbReference type="AlphaFoldDB" id="A0AA39XQM4"/>
<dbReference type="EMBL" id="JAUJDW010000093">
    <property type="protein sequence ID" value="KAK0638433.1"/>
    <property type="molecule type" value="Genomic_DNA"/>
</dbReference>
<keyword evidence="2" id="KW-0732">Signal</keyword>
<dbReference type="Gene3D" id="3.50.4.10">
    <property type="entry name" value="Hepatocyte Growth Factor"/>
    <property type="match status" value="3"/>
</dbReference>
<gene>
    <name evidence="4" type="ORF">DIS24_g9830</name>
</gene>